<keyword evidence="2" id="KW-1185">Reference proteome</keyword>
<protein>
    <submittedName>
        <fullName evidence="1">Uncharacterized protein</fullName>
    </submittedName>
</protein>
<proteinExistence type="predicted"/>
<organism evidence="1 2">
    <name type="scientific">Phytohabitans maris</name>
    <dbReference type="NCBI Taxonomy" id="3071409"/>
    <lineage>
        <taxon>Bacteria</taxon>
        <taxon>Bacillati</taxon>
        <taxon>Actinomycetota</taxon>
        <taxon>Actinomycetes</taxon>
        <taxon>Micromonosporales</taxon>
        <taxon>Micromonosporaceae</taxon>
    </lineage>
</organism>
<sequence>MRDAGPTFIEELMDELRVRHLDAPPKPHDGPGPLDRLNAAYAAEQERVGHHRAAGPPHD</sequence>
<accession>A0ABU0ZDA2</accession>
<dbReference type="RefSeq" id="WP_308712305.1">
    <property type="nucleotide sequence ID" value="NZ_JAVHUY010000008.1"/>
</dbReference>
<evidence type="ECO:0000313" key="2">
    <source>
        <dbReference type="Proteomes" id="UP001230908"/>
    </source>
</evidence>
<evidence type="ECO:0000313" key="1">
    <source>
        <dbReference type="EMBL" id="MDQ7905040.1"/>
    </source>
</evidence>
<name>A0ABU0ZDA2_9ACTN</name>
<gene>
    <name evidence="1" type="ORF">RB614_10960</name>
</gene>
<dbReference type="EMBL" id="JAVHUY010000008">
    <property type="protein sequence ID" value="MDQ7905040.1"/>
    <property type="molecule type" value="Genomic_DNA"/>
</dbReference>
<reference evidence="1 2" key="1">
    <citation type="submission" date="2023-08" db="EMBL/GenBank/DDBJ databases">
        <title>Phytohabitans sansha sp. nov., isolated from marine sediment.</title>
        <authorList>
            <person name="Zhao Y."/>
            <person name="Yi K."/>
        </authorList>
    </citation>
    <scope>NUCLEOTIDE SEQUENCE [LARGE SCALE GENOMIC DNA]</scope>
    <source>
        <strain evidence="1 2">ZYX-F-186</strain>
    </source>
</reference>
<comment type="caution">
    <text evidence="1">The sequence shown here is derived from an EMBL/GenBank/DDBJ whole genome shotgun (WGS) entry which is preliminary data.</text>
</comment>
<dbReference type="Proteomes" id="UP001230908">
    <property type="component" value="Unassembled WGS sequence"/>
</dbReference>